<feature type="transmembrane region" description="Helical" evidence="1">
    <location>
        <begin position="63"/>
        <end position="85"/>
    </location>
</feature>
<gene>
    <name evidence="2" type="ORF">SAMN05445850_8476</name>
</gene>
<accession>A0A1H1KKH4</accession>
<dbReference type="Proteomes" id="UP000199365">
    <property type="component" value="Unassembled WGS sequence"/>
</dbReference>
<dbReference type="EMBL" id="FNKX01000005">
    <property type="protein sequence ID" value="SDR62861.1"/>
    <property type="molecule type" value="Genomic_DNA"/>
</dbReference>
<dbReference type="RefSeq" id="WP_090812826.1">
    <property type="nucleotide sequence ID" value="NZ_FNKX01000005.1"/>
</dbReference>
<dbReference type="AlphaFoldDB" id="A0A1H1KKH4"/>
<reference evidence="3" key="1">
    <citation type="submission" date="2016-10" db="EMBL/GenBank/DDBJ databases">
        <authorList>
            <person name="Varghese N."/>
            <person name="Submissions S."/>
        </authorList>
    </citation>
    <scope>NUCLEOTIDE SEQUENCE [LARGE SCALE GENOMIC DNA]</scope>
    <source>
        <strain evidence="3">DUS833</strain>
    </source>
</reference>
<evidence type="ECO:0000313" key="3">
    <source>
        <dbReference type="Proteomes" id="UP000199365"/>
    </source>
</evidence>
<name>A0A1H1KKH4_9BURK</name>
<feature type="transmembrane region" description="Helical" evidence="1">
    <location>
        <begin position="39"/>
        <end position="56"/>
    </location>
</feature>
<keyword evidence="1" id="KW-0812">Transmembrane</keyword>
<proteinExistence type="predicted"/>
<sequence length="131" mass="14655">MRNDATTSLIALCILGVLAFLLWLSRSLGASFSSVCTAAMPVLFCAVIALLAWRFLDDFGFPLLAGFLVVSWPAVWPVLDSIASGRRDADTFFHPMSEPLVSSDWLKWGVEALFVGLLALAIYLRRRRRYW</sequence>
<evidence type="ECO:0000256" key="1">
    <source>
        <dbReference type="SAM" id="Phobius"/>
    </source>
</evidence>
<evidence type="ECO:0000313" key="2">
    <source>
        <dbReference type="EMBL" id="SDR62861.1"/>
    </source>
</evidence>
<feature type="transmembrane region" description="Helical" evidence="1">
    <location>
        <begin position="105"/>
        <end position="124"/>
    </location>
</feature>
<keyword evidence="1" id="KW-0472">Membrane</keyword>
<evidence type="ECO:0008006" key="4">
    <source>
        <dbReference type="Google" id="ProtNLM"/>
    </source>
</evidence>
<protein>
    <recommendedName>
        <fullName evidence="4">Transmembrane protein</fullName>
    </recommendedName>
</protein>
<keyword evidence="3" id="KW-1185">Reference proteome</keyword>
<keyword evidence="1" id="KW-1133">Transmembrane helix</keyword>
<organism evidence="2 3">
    <name type="scientific">Paraburkholderia tuberum</name>
    <dbReference type="NCBI Taxonomy" id="157910"/>
    <lineage>
        <taxon>Bacteria</taxon>
        <taxon>Pseudomonadati</taxon>
        <taxon>Pseudomonadota</taxon>
        <taxon>Betaproteobacteria</taxon>
        <taxon>Burkholderiales</taxon>
        <taxon>Burkholderiaceae</taxon>
        <taxon>Paraburkholderia</taxon>
    </lineage>
</organism>